<proteinExistence type="predicted"/>
<protein>
    <submittedName>
        <fullName evidence="1">Uncharacterized protein</fullName>
    </submittedName>
</protein>
<gene>
    <name evidence="1" type="ORF">V1478_000982</name>
</gene>
<dbReference type="EMBL" id="JAUDFV010000020">
    <property type="protein sequence ID" value="KAL2740841.1"/>
    <property type="molecule type" value="Genomic_DNA"/>
</dbReference>
<accession>A0ABD2C711</accession>
<keyword evidence="2" id="KW-1185">Reference proteome</keyword>
<name>A0ABD2C711_VESSQ</name>
<dbReference type="Proteomes" id="UP001607302">
    <property type="component" value="Unassembled WGS sequence"/>
</dbReference>
<dbReference type="AlphaFoldDB" id="A0ABD2C711"/>
<evidence type="ECO:0000313" key="2">
    <source>
        <dbReference type="Proteomes" id="UP001607302"/>
    </source>
</evidence>
<organism evidence="1 2">
    <name type="scientific">Vespula squamosa</name>
    <name type="common">Southern yellow jacket</name>
    <name type="synonym">Wasp</name>
    <dbReference type="NCBI Taxonomy" id="30214"/>
    <lineage>
        <taxon>Eukaryota</taxon>
        <taxon>Metazoa</taxon>
        <taxon>Ecdysozoa</taxon>
        <taxon>Arthropoda</taxon>
        <taxon>Hexapoda</taxon>
        <taxon>Insecta</taxon>
        <taxon>Pterygota</taxon>
        <taxon>Neoptera</taxon>
        <taxon>Endopterygota</taxon>
        <taxon>Hymenoptera</taxon>
        <taxon>Apocrita</taxon>
        <taxon>Aculeata</taxon>
        <taxon>Vespoidea</taxon>
        <taxon>Vespidae</taxon>
        <taxon>Vespinae</taxon>
        <taxon>Vespula</taxon>
    </lineage>
</organism>
<comment type="caution">
    <text evidence="1">The sequence shown here is derived from an EMBL/GenBank/DDBJ whole genome shotgun (WGS) entry which is preliminary data.</text>
</comment>
<reference evidence="1 2" key="1">
    <citation type="journal article" date="2024" name="Ann. Entomol. Soc. Am.">
        <title>Genomic analyses of the southern and eastern yellowjacket wasps (Hymenoptera: Vespidae) reveal evolutionary signatures of social life.</title>
        <authorList>
            <person name="Catto M.A."/>
            <person name="Caine P.B."/>
            <person name="Orr S.E."/>
            <person name="Hunt B.G."/>
            <person name="Goodisman M.A.D."/>
        </authorList>
    </citation>
    <scope>NUCLEOTIDE SEQUENCE [LARGE SCALE GENOMIC DNA]</scope>
    <source>
        <strain evidence="1">233</strain>
        <tissue evidence="1">Head and thorax</tissue>
    </source>
</reference>
<sequence>MPLVLIRSAEGKLRKIQKNVLNTFDGDSRLAVAAKPVEAKQKHGRKAETVISHRDVLQVTHRELHEVTKVATSAYSTYLEGICYKT</sequence>
<evidence type="ECO:0000313" key="1">
    <source>
        <dbReference type="EMBL" id="KAL2740841.1"/>
    </source>
</evidence>